<dbReference type="Proteomes" id="UP000071927">
    <property type="component" value="Unassembled WGS sequence"/>
</dbReference>
<dbReference type="Proteomes" id="UP000249013">
    <property type="component" value="Chromosome 1"/>
</dbReference>
<accession>A0A139QW63</accession>
<reference evidence="3 6" key="4">
    <citation type="submission" date="2018-06" db="EMBL/GenBank/DDBJ databases">
        <authorList>
            <consortium name="Pathogen Informatics"/>
            <person name="Doyle S."/>
        </authorList>
    </citation>
    <scope>NUCLEOTIDE SEQUENCE [LARGE SCALE GENOMIC DNA]</scope>
    <source>
        <strain evidence="3 6">NCTC13773</strain>
    </source>
</reference>
<dbReference type="PATRIC" id="fig|315405.12.peg.1612"/>
<sequence>MSKKVKNIILAVLATLGIFTMVQYVGNNEFITTYGYVNFEDENEKINDVISDNSDSDEQSLENFIQVHQTPFSKTVIKDDD</sequence>
<evidence type="ECO:0000313" key="1">
    <source>
        <dbReference type="EMBL" id="KXU06724.1"/>
    </source>
</evidence>
<gene>
    <name evidence="3" type="ORF">NCTC13773_02112</name>
    <name evidence="2" type="ORF">SAMN05660328_10244</name>
    <name evidence="1" type="ORF">SGADD03_01372</name>
</gene>
<evidence type="ECO:0000313" key="4">
    <source>
        <dbReference type="Proteomes" id="UP000071927"/>
    </source>
</evidence>
<organism evidence="1 4">
    <name type="scientific">Streptococcus gallolyticus</name>
    <dbReference type="NCBI Taxonomy" id="315405"/>
    <lineage>
        <taxon>Bacteria</taxon>
        <taxon>Bacillati</taxon>
        <taxon>Bacillota</taxon>
        <taxon>Bacilli</taxon>
        <taxon>Lactobacillales</taxon>
        <taxon>Streptococcaceae</taxon>
        <taxon>Streptococcus</taxon>
    </lineage>
</organism>
<dbReference type="EMBL" id="LQXV01000244">
    <property type="protein sequence ID" value="KXU06724.1"/>
    <property type="molecule type" value="Genomic_DNA"/>
</dbReference>
<evidence type="ECO:0000313" key="6">
    <source>
        <dbReference type="Proteomes" id="UP000249013"/>
    </source>
</evidence>
<proteinExistence type="predicted"/>
<reference evidence="1 4" key="1">
    <citation type="submission" date="2016-01" db="EMBL/GenBank/DDBJ databases">
        <title>Highly variable Streptococcus oralis are common among viridans streptococci isolated from primates.</title>
        <authorList>
            <person name="Denapaite D."/>
            <person name="Rieger M."/>
            <person name="Koendgen S."/>
            <person name="Brueckner R."/>
            <person name="Ochigava I."/>
            <person name="Kappeler P."/>
            <person name="Maetz-Rensing K."/>
            <person name="Leendertz F."/>
            <person name="Hakenbeck R."/>
        </authorList>
    </citation>
    <scope>NUCLEOTIDE SEQUENCE [LARGE SCALE GENOMIC DNA]</scope>
    <source>
        <strain evidence="1 4">DD03</strain>
    </source>
</reference>
<evidence type="ECO:0000313" key="5">
    <source>
        <dbReference type="Proteomes" id="UP000183629"/>
    </source>
</evidence>
<keyword evidence="5" id="KW-1185">Reference proteome</keyword>
<reference evidence="5" key="2">
    <citation type="submission" date="2016-10" db="EMBL/GenBank/DDBJ databases">
        <authorList>
            <person name="Varghese N."/>
            <person name="Submissions S."/>
        </authorList>
    </citation>
    <scope>NUCLEOTIDE SEQUENCE [LARGE SCALE GENOMIC DNA]</scope>
    <source>
        <strain evidence="5">LMG 15572</strain>
    </source>
</reference>
<dbReference type="EMBL" id="FPBN01000002">
    <property type="protein sequence ID" value="SFU45659.1"/>
    <property type="molecule type" value="Genomic_DNA"/>
</dbReference>
<evidence type="ECO:0000313" key="2">
    <source>
        <dbReference type="EMBL" id="SFU45659.1"/>
    </source>
</evidence>
<protein>
    <submittedName>
        <fullName evidence="1">Uncharacterized protein</fullName>
    </submittedName>
</protein>
<dbReference type="EMBL" id="LS483409">
    <property type="protein sequence ID" value="SQG80284.1"/>
    <property type="molecule type" value="Genomic_DNA"/>
</dbReference>
<dbReference type="RefSeq" id="WP_061460037.1">
    <property type="nucleotide sequence ID" value="NZ_FOLZ01000002.1"/>
</dbReference>
<evidence type="ECO:0000313" key="3">
    <source>
        <dbReference type="EMBL" id="SQG80284.1"/>
    </source>
</evidence>
<reference evidence="2" key="3">
    <citation type="submission" date="2016-10" db="EMBL/GenBank/DDBJ databases">
        <authorList>
            <person name="de Groot N.N."/>
        </authorList>
    </citation>
    <scope>NUCLEOTIDE SEQUENCE [LARGE SCALE GENOMIC DNA]</scope>
    <source>
        <strain evidence="2">LMG 15572</strain>
    </source>
</reference>
<dbReference type="AlphaFoldDB" id="A0A139QW63"/>
<name>A0A139QW63_9STRE</name>
<dbReference type="Proteomes" id="UP000183629">
    <property type="component" value="Unassembled WGS sequence"/>
</dbReference>